<accession>A0AA40LHA5</accession>
<dbReference type="GO" id="GO:0031175">
    <property type="term" value="P:neuron projection development"/>
    <property type="evidence" value="ECO:0007669"/>
    <property type="project" value="TreeGrafter"/>
</dbReference>
<feature type="compositionally biased region" description="Polar residues" evidence="1">
    <location>
        <begin position="741"/>
        <end position="753"/>
    </location>
</feature>
<dbReference type="GO" id="GO:0000226">
    <property type="term" value="P:microtubule cytoskeleton organization"/>
    <property type="evidence" value="ECO:0007669"/>
    <property type="project" value="TreeGrafter"/>
</dbReference>
<feature type="region of interest" description="Disordered" evidence="1">
    <location>
        <begin position="611"/>
        <end position="672"/>
    </location>
</feature>
<gene>
    <name evidence="2" type="ORF">QTO34_007413</name>
</gene>
<feature type="compositionally biased region" description="Low complexity" evidence="1">
    <location>
        <begin position="916"/>
        <end position="925"/>
    </location>
</feature>
<feature type="compositionally biased region" description="Basic and acidic residues" evidence="1">
    <location>
        <begin position="787"/>
        <end position="801"/>
    </location>
</feature>
<feature type="compositionally biased region" description="Basic and acidic residues" evidence="1">
    <location>
        <begin position="899"/>
        <end position="909"/>
    </location>
</feature>
<feature type="compositionally biased region" description="Basic and acidic residues" evidence="1">
    <location>
        <begin position="1831"/>
        <end position="1841"/>
    </location>
</feature>
<feature type="region of interest" description="Disordered" evidence="1">
    <location>
        <begin position="700"/>
        <end position="1433"/>
    </location>
</feature>
<dbReference type="GO" id="GO:0043005">
    <property type="term" value="C:neuron projection"/>
    <property type="evidence" value="ECO:0007669"/>
    <property type="project" value="TreeGrafter"/>
</dbReference>
<feature type="region of interest" description="Disordered" evidence="1">
    <location>
        <begin position="1604"/>
        <end position="1738"/>
    </location>
</feature>
<feature type="compositionally biased region" description="Basic and acidic residues" evidence="1">
    <location>
        <begin position="1636"/>
        <end position="1659"/>
    </location>
</feature>
<feature type="compositionally biased region" description="Polar residues" evidence="1">
    <location>
        <begin position="1727"/>
        <end position="1737"/>
    </location>
</feature>
<dbReference type="Proteomes" id="UP001177744">
    <property type="component" value="Unassembled WGS sequence"/>
</dbReference>
<evidence type="ECO:0000313" key="2">
    <source>
        <dbReference type="EMBL" id="KAK1332730.1"/>
    </source>
</evidence>
<sequence length="2072" mass="216202">MAFQGYQNNQNWPENTNFYFEPEQVVHPIQTDPYRMPCGDGLEDLLFFPRETNRAPALTRQSDPLTDSDGHLPCDTFTPEAVVPQGWPVEAPNSPRVGVFTSPGATPPLQPTAEPAREGDMASEGERASTRALEMMMGLQAAGMTPSGETEVALAQDLAPVPGTEVALARDVASPTKEDVSFAKNTESSTESDMAVDTDVVLPVESKETPARDSILFRETERAPPINVDVAPAEGVISLTEMEMALAKDIVSPTAKELALSSETQVAPGKDVAPPPETQVAPGKDMAPPPETVVAPGKDMAPPPETVVAPGKDVAPPPETVVAPGKDVAPPPETQVAPGKDVAPPPETVVAPGKDVAPPPETEVALGKDVAPPPETVVAPGKDMAPPPETEVAPGKDMAPPPETVVAPGKDVAPPPETEVAPGKAGPLPPETETPLAKDVAPPSEAEGAPVPVKDMGIARTPGKLSEAFQLASLQSEGPSAVPASMISPEPGTAGGQFSVPTDKAPVLEEPEQSKPFSGQPSEPAEPAGTLPTQAKQVCRPRDRRVARPRPARVPPELLGDSSRKTLDPGLGPCSLPEAGWVSGSFSCAEPGNQRKTIHDDLLETQRDLGREAWDVDSTAMMAKKKKKKPKQKRYSQPQVGGPWDDDSAKEAHGHPSAADPQKPGVLPSQSATVGVKYGLASRESPRKDCGVDSRTAALAAESVVSERPRVPSCPSEEPPKAAVSSQLKLSTEAEVKGNKSEPQSQGRDSLQQGECRPQTAPHLASPGGEGQEVGPLRLKGPLTEVSARKTEVPLEVRAQEDQEAMGRVLKPPAAKELPNPTRTLTANNPLESSLKEGNDERTMATLQTDKRKEFSEAAEGVKELNKEAFPSQGPEMSILASEQLPQGRSQVPGPGSDPLKRTAGDGKSRKGRGSSGKVRASSGKAKARAELPVLPDSQDGRAALGPSEPAPKTEGTIAGGSREELRLRSSRQPGTTAALPEAVVKGAPKETDPKAVVKGGPKETDREAVVKGGPKETDREAVVKGAPKETDREAVVKGAPKETDREEVVKGAPKETDREAVVKGGPKETDREAVVKGAPKETDREEVVKGAPKETDREAVVKGGPKETDREAVVKGAPKETDREAVVKGAPKETDREAVVKGGPKETDREAVVKGAPKETDREAVVKGAPKETDPKAVVKGRPKETDREAVVKGAPKETDREAVVKGAPKETDREAVVKGAPKETDPEAVVKGAPKETDREAVVKGAPKETDPEAVVKGGPKETDREAVVKGALKETDPKAVVKGRPKETDREAVVKGAPKETDREAVVKGALKETDREAVVKGAPKETDREAVVKGAPKETDREAVVKGGPKETDCEAVVKGRPKETDREAVVKGGPKETDREAVVKGAPKETDREAVVKGAPKETDRGPKETDPEAVVKGGPKETDPSAASTLQMLVPLETRSGMTPPSGAAADRGAVAIDLGVSKQSREGKCPWMDREAAPRVSERPKKRSSEGKNKKFKSNYSAQLASGESKEEALSPPLPGRDGGAGGTAHQHKDSGLTLPMSHEPLCSQTAKAPTVEGVDRKGGNTEVNSVELGALGGNKTNTVKDSAVTEAATKVTAVSCQDQSQGAGLVPSVPPAEQKAEAAQGHPAGRDSPGKRSDDGKSKENKTDATKRHVPRAATGDHRMEGMGHVDENRNITFTCPRTPSEGMSRSAPPRALDSAACEKLPAPSPQLVKGGESSPGTLAESRQGTALAPASELVVGHCSKGGVPEQARAAASSAALPFTSPGGGALALAAAAEAGPRPGDSCLENRGELADPVENGAGRDGGHVGGESESVPRGAAKHPGEKITEPAKGHRPAVPTEAQSPPRELGGLGVRAGGSHVPASPVNTEREAEEGSASGHTPDFPGDKAQKPLFCEDQNAEGRGSRGPTGLNKEMDMTLLTPKSEKDKSEGISLASEITALADASLPAPELQSRCVDGQAGAAPASAVGKAEVTACRGLQLPEPKEKASEAPEDVAAQAEPEALGDGKREEKRVAEPLKGYMRPTKSRGLPPLSPKAPVQERERPKPATSRGRNLPGCVCCGF</sequence>
<name>A0AA40LHA5_CNENI</name>
<reference evidence="2" key="1">
    <citation type="submission" date="2023-06" db="EMBL/GenBank/DDBJ databases">
        <title>Reference genome for the Northern bat (Eptesicus nilssonii), a most northern bat species.</title>
        <authorList>
            <person name="Laine V.N."/>
            <person name="Pulliainen A.T."/>
            <person name="Lilley T.M."/>
        </authorList>
    </citation>
    <scope>NUCLEOTIDE SEQUENCE</scope>
    <source>
        <strain evidence="2">BLF_Eptnil</strain>
        <tissue evidence="2">Kidney</tissue>
    </source>
</reference>
<feature type="compositionally biased region" description="Basic residues" evidence="1">
    <location>
        <begin position="623"/>
        <end position="634"/>
    </location>
</feature>
<dbReference type="GO" id="GO:0008017">
    <property type="term" value="F:microtubule binding"/>
    <property type="evidence" value="ECO:0007669"/>
    <property type="project" value="InterPro"/>
</dbReference>
<feature type="region of interest" description="Disordered" evidence="1">
    <location>
        <begin position="103"/>
        <end position="123"/>
    </location>
</feature>
<comment type="caution">
    <text evidence="2">The sequence shown here is derived from an EMBL/GenBank/DDBJ whole genome shotgun (WGS) entry which is preliminary data.</text>
</comment>
<organism evidence="2 3">
    <name type="scientific">Cnephaeus nilssonii</name>
    <name type="common">Northern bat</name>
    <name type="synonym">Eptesicus nilssonii</name>
    <dbReference type="NCBI Taxonomy" id="3371016"/>
    <lineage>
        <taxon>Eukaryota</taxon>
        <taxon>Metazoa</taxon>
        <taxon>Chordata</taxon>
        <taxon>Craniata</taxon>
        <taxon>Vertebrata</taxon>
        <taxon>Euteleostomi</taxon>
        <taxon>Mammalia</taxon>
        <taxon>Eutheria</taxon>
        <taxon>Laurasiatheria</taxon>
        <taxon>Chiroptera</taxon>
        <taxon>Yangochiroptera</taxon>
        <taxon>Vespertilionidae</taxon>
        <taxon>Cnephaeus</taxon>
    </lineage>
</organism>
<feature type="compositionally biased region" description="Basic and acidic residues" evidence="1">
    <location>
        <begin position="1470"/>
        <end position="1500"/>
    </location>
</feature>
<feature type="region of interest" description="Disordered" evidence="1">
    <location>
        <begin position="261"/>
        <end position="572"/>
    </location>
</feature>
<feature type="compositionally biased region" description="Polar residues" evidence="1">
    <location>
        <begin position="1683"/>
        <end position="1696"/>
    </location>
</feature>
<evidence type="ECO:0000256" key="1">
    <source>
        <dbReference type="SAM" id="MobiDB-lite"/>
    </source>
</evidence>
<feature type="region of interest" description="Disordered" evidence="1">
    <location>
        <begin position="1783"/>
        <end position="1940"/>
    </location>
</feature>
<feature type="compositionally biased region" description="Basic and acidic residues" evidence="1">
    <location>
        <begin position="834"/>
        <end position="867"/>
    </location>
</feature>
<evidence type="ECO:0008006" key="4">
    <source>
        <dbReference type="Google" id="ProtNLM"/>
    </source>
</evidence>
<proteinExistence type="predicted"/>
<keyword evidence="3" id="KW-1185">Reference proteome</keyword>
<feature type="compositionally biased region" description="Basic and acidic residues" evidence="1">
    <location>
        <begin position="1261"/>
        <end position="1416"/>
    </location>
</feature>
<feature type="compositionally biased region" description="Basic and acidic residues" evidence="1">
    <location>
        <begin position="2014"/>
        <end position="2025"/>
    </location>
</feature>
<feature type="compositionally biased region" description="Basic and acidic residues" evidence="1">
    <location>
        <begin position="988"/>
        <end position="1227"/>
    </location>
</feature>
<dbReference type="PANTHER" id="PTHR11501">
    <property type="entry name" value="MICROTUBULE-ASSOCIATED PROTEIN"/>
    <property type="match status" value="1"/>
</dbReference>
<dbReference type="PANTHER" id="PTHR11501:SF16">
    <property type="entry name" value="MICROTUBULE-ASSOCIATED PROTEIN 4"/>
    <property type="match status" value="1"/>
</dbReference>
<dbReference type="EMBL" id="JAULJE010000018">
    <property type="protein sequence ID" value="KAK1332730.1"/>
    <property type="molecule type" value="Genomic_DNA"/>
</dbReference>
<feature type="region of interest" description="Disordered" evidence="1">
    <location>
        <begin position="1988"/>
        <end position="2065"/>
    </location>
</feature>
<evidence type="ECO:0000313" key="3">
    <source>
        <dbReference type="Proteomes" id="UP001177744"/>
    </source>
</evidence>
<feature type="compositionally biased region" description="Polar residues" evidence="1">
    <location>
        <begin position="821"/>
        <end position="832"/>
    </location>
</feature>
<protein>
    <recommendedName>
        <fullName evidence="4">Microtubule-associated protein</fullName>
    </recommendedName>
</protein>
<feature type="compositionally biased region" description="Basic and acidic residues" evidence="1">
    <location>
        <begin position="1667"/>
        <end position="1682"/>
    </location>
</feature>
<dbReference type="InterPro" id="IPR027324">
    <property type="entry name" value="MAP2/MAP4/Tau"/>
</dbReference>
<feature type="compositionally biased region" description="Basic and acidic residues" evidence="1">
    <location>
        <begin position="1235"/>
        <end position="1253"/>
    </location>
</feature>
<feature type="region of interest" description="Disordered" evidence="1">
    <location>
        <begin position="1466"/>
        <end position="1590"/>
    </location>
</feature>